<dbReference type="Proteomes" id="UP000823598">
    <property type="component" value="Unassembled WGS sequence"/>
</dbReference>
<name>A0A9D9IPU0_9BACT</name>
<dbReference type="Gene3D" id="3.40.710.10">
    <property type="entry name" value="DD-peptidase/beta-lactamase superfamily"/>
    <property type="match status" value="1"/>
</dbReference>
<comment type="caution">
    <text evidence="6">The sequence shown here is derived from an EMBL/GenBank/DDBJ whole genome shotgun (WGS) entry which is preliminary data.</text>
</comment>
<dbReference type="SUPFAM" id="SSF56601">
    <property type="entry name" value="beta-lactamase/transpeptidase-like"/>
    <property type="match status" value="1"/>
</dbReference>
<dbReference type="GO" id="GO:0008800">
    <property type="term" value="F:beta-lactamase activity"/>
    <property type="evidence" value="ECO:0007669"/>
    <property type="project" value="UniProtKB-EC"/>
</dbReference>
<dbReference type="GO" id="GO:0046677">
    <property type="term" value="P:response to antibiotic"/>
    <property type="evidence" value="ECO:0007669"/>
    <property type="project" value="InterPro"/>
</dbReference>
<dbReference type="GO" id="GO:0030655">
    <property type="term" value="P:beta-lactam antibiotic catabolic process"/>
    <property type="evidence" value="ECO:0007669"/>
    <property type="project" value="InterPro"/>
</dbReference>
<proteinExistence type="inferred from homology"/>
<reference evidence="6" key="1">
    <citation type="submission" date="2020-10" db="EMBL/GenBank/DDBJ databases">
        <authorList>
            <person name="Gilroy R."/>
        </authorList>
    </citation>
    <scope>NUCLEOTIDE SEQUENCE</scope>
    <source>
        <strain evidence="6">6919</strain>
    </source>
</reference>
<dbReference type="NCBIfam" id="NF033103">
    <property type="entry name" value="bla_class_A"/>
    <property type="match status" value="1"/>
</dbReference>
<dbReference type="EC" id="3.5.2.6" evidence="3"/>
<comment type="similarity">
    <text evidence="2">Belongs to the class-A beta-lactamase family.</text>
</comment>
<evidence type="ECO:0000313" key="6">
    <source>
        <dbReference type="EMBL" id="MBO8475618.1"/>
    </source>
</evidence>
<evidence type="ECO:0000256" key="1">
    <source>
        <dbReference type="ARBA" id="ARBA00001526"/>
    </source>
</evidence>
<evidence type="ECO:0000259" key="5">
    <source>
        <dbReference type="Pfam" id="PF13354"/>
    </source>
</evidence>
<evidence type="ECO:0000256" key="4">
    <source>
        <dbReference type="SAM" id="SignalP"/>
    </source>
</evidence>
<evidence type="ECO:0000256" key="2">
    <source>
        <dbReference type="ARBA" id="ARBA00009009"/>
    </source>
</evidence>
<dbReference type="PANTHER" id="PTHR35333">
    <property type="entry name" value="BETA-LACTAMASE"/>
    <property type="match status" value="1"/>
</dbReference>
<dbReference type="PANTHER" id="PTHR35333:SF3">
    <property type="entry name" value="BETA-LACTAMASE-TYPE TRANSPEPTIDASE FOLD CONTAINING PROTEIN"/>
    <property type="match status" value="1"/>
</dbReference>
<sequence>MIRAAISSIFLLAALLQTYAAGNLEKTISQLLSQYDATIGVAVITSNDTLEINCNRTYPLASVMKFPQALAACDAMQEKGTPLDSIITLTKSDLHENTYSPIKELFPEGSEMTIDSLLFYSIALSDNNACDKIFSTFISPENTEKFLHKAGFNSFEVSVTEDDMHRNPSAINGNSATPTDVAALFQRFANGRMLSGEYFHSVWNALVNCQTGTSQLKKPLPAGSIILHKTGTGFRDGNGRITAQNDAGWIRLPDGTEYSIAVFITDSAESDTTNSAIIAGISGIVCDYLNAHLPK</sequence>
<keyword evidence="4" id="KW-0732">Signal</keyword>
<feature type="signal peptide" evidence="4">
    <location>
        <begin position="1"/>
        <end position="20"/>
    </location>
</feature>
<evidence type="ECO:0000256" key="3">
    <source>
        <dbReference type="ARBA" id="ARBA00012865"/>
    </source>
</evidence>
<dbReference type="Pfam" id="PF13354">
    <property type="entry name" value="Beta-lactamase2"/>
    <property type="match status" value="1"/>
</dbReference>
<feature type="chain" id="PRO_5039248430" description="beta-lactamase" evidence="4">
    <location>
        <begin position="21"/>
        <end position="295"/>
    </location>
</feature>
<gene>
    <name evidence="6" type="primary">bla</name>
    <name evidence="6" type="ORF">IAB88_01335</name>
</gene>
<dbReference type="InterPro" id="IPR000871">
    <property type="entry name" value="Beta-lactam_class-A"/>
</dbReference>
<reference evidence="6" key="2">
    <citation type="journal article" date="2021" name="PeerJ">
        <title>Extensive microbial diversity within the chicken gut microbiome revealed by metagenomics and culture.</title>
        <authorList>
            <person name="Gilroy R."/>
            <person name="Ravi A."/>
            <person name="Getino M."/>
            <person name="Pursley I."/>
            <person name="Horton D.L."/>
            <person name="Alikhan N.F."/>
            <person name="Baker D."/>
            <person name="Gharbi K."/>
            <person name="Hall N."/>
            <person name="Watson M."/>
            <person name="Adriaenssens E.M."/>
            <person name="Foster-Nyarko E."/>
            <person name="Jarju S."/>
            <person name="Secka A."/>
            <person name="Antonio M."/>
            <person name="Oren A."/>
            <person name="Chaudhuri R.R."/>
            <person name="La Ragione R."/>
            <person name="Hildebrand F."/>
            <person name="Pallen M.J."/>
        </authorList>
    </citation>
    <scope>NUCLEOTIDE SEQUENCE</scope>
    <source>
        <strain evidence="6">6919</strain>
    </source>
</reference>
<protein>
    <recommendedName>
        <fullName evidence="3">beta-lactamase</fullName>
        <ecNumber evidence="3">3.5.2.6</ecNumber>
    </recommendedName>
</protein>
<dbReference type="InterPro" id="IPR012338">
    <property type="entry name" value="Beta-lactam/transpept-like"/>
</dbReference>
<accession>A0A9D9IPU0</accession>
<dbReference type="InterPro" id="IPR045155">
    <property type="entry name" value="Beta-lactam_cat"/>
</dbReference>
<comment type="catalytic activity">
    <reaction evidence="1">
        <text>a beta-lactam + H2O = a substituted beta-amino acid</text>
        <dbReference type="Rhea" id="RHEA:20401"/>
        <dbReference type="ChEBI" id="CHEBI:15377"/>
        <dbReference type="ChEBI" id="CHEBI:35627"/>
        <dbReference type="ChEBI" id="CHEBI:140347"/>
        <dbReference type="EC" id="3.5.2.6"/>
    </reaction>
</comment>
<dbReference type="EMBL" id="JADIMC010000019">
    <property type="protein sequence ID" value="MBO8475618.1"/>
    <property type="molecule type" value="Genomic_DNA"/>
</dbReference>
<organism evidence="6 7">
    <name type="scientific">Candidatus Limisoma faecipullorum</name>
    <dbReference type="NCBI Taxonomy" id="2840854"/>
    <lineage>
        <taxon>Bacteria</taxon>
        <taxon>Pseudomonadati</taxon>
        <taxon>Bacteroidota</taxon>
        <taxon>Bacteroidia</taxon>
        <taxon>Bacteroidales</taxon>
        <taxon>Candidatus Limisoma</taxon>
    </lineage>
</organism>
<dbReference type="AlphaFoldDB" id="A0A9D9IPU0"/>
<evidence type="ECO:0000313" key="7">
    <source>
        <dbReference type="Proteomes" id="UP000823598"/>
    </source>
</evidence>
<feature type="domain" description="Beta-lactamase class A catalytic" evidence="5">
    <location>
        <begin position="43"/>
        <end position="263"/>
    </location>
</feature>